<evidence type="ECO:0000256" key="8">
    <source>
        <dbReference type="PIRSR" id="PIRSR630616-3"/>
    </source>
</evidence>
<keyword evidence="14" id="KW-1185">Reference proteome</keyword>
<evidence type="ECO:0000256" key="4">
    <source>
        <dbReference type="ARBA" id="ARBA00022777"/>
    </source>
</evidence>
<feature type="domain" description="Protein kinase" evidence="12">
    <location>
        <begin position="125"/>
        <end position="386"/>
    </location>
</feature>
<evidence type="ECO:0000256" key="3">
    <source>
        <dbReference type="ARBA" id="ARBA00022741"/>
    </source>
</evidence>
<dbReference type="SMART" id="SM00220">
    <property type="entry name" value="S_TKc"/>
    <property type="match status" value="1"/>
</dbReference>
<feature type="compositionally biased region" description="Basic and acidic residues" evidence="11">
    <location>
        <begin position="84"/>
        <end position="94"/>
    </location>
</feature>
<dbReference type="InterPro" id="IPR017441">
    <property type="entry name" value="Protein_kinase_ATP_BS"/>
</dbReference>
<dbReference type="InterPro" id="IPR011009">
    <property type="entry name" value="Kinase-like_dom_sf"/>
</dbReference>
<evidence type="ECO:0000256" key="10">
    <source>
        <dbReference type="RuleBase" id="RU000304"/>
    </source>
</evidence>
<keyword evidence="1 10" id="KW-0723">Serine/threonine-protein kinase</keyword>
<feature type="region of interest" description="Disordered" evidence="11">
    <location>
        <begin position="19"/>
        <end position="38"/>
    </location>
</feature>
<keyword evidence="5 7" id="KW-0067">ATP-binding</keyword>
<organism evidence="13 14">
    <name type="scientific">Puccinia graminis f. sp. tritici</name>
    <dbReference type="NCBI Taxonomy" id="56615"/>
    <lineage>
        <taxon>Eukaryota</taxon>
        <taxon>Fungi</taxon>
        <taxon>Dikarya</taxon>
        <taxon>Basidiomycota</taxon>
        <taxon>Pucciniomycotina</taxon>
        <taxon>Pucciniomycetes</taxon>
        <taxon>Pucciniales</taxon>
        <taxon>Pucciniaceae</taxon>
        <taxon>Puccinia</taxon>
    </lineage>
</organism>
<sequence>MVGIRNSFILNCCTLSSIGQPSRTEEPLDPPTAHTHTHHITSQGIILKGGQGYYYLHTGTSPPQQKPLPRKQEHHQYTSKKKQQKETQSQRKMPDSALASLHPKRRVLRALGLRDPNLHARKSEFKWGAHLGSGTYGEVTQCTWLTKNPPQEVAIKVVAKSSVPNLQQHISLMNRTLKLHHPHIVQMYDWFQSKEHFYMVLELATGGELFDHTITRGNFNDREACEMIHQVLDALSFIHSQGIVHRDLKPENLFVRGSAPYVPPYDLVVADFGVAVYVDRPDGSTASLTGICGSPGYTAPEVYRRLPYGKPVDIWATGVIAFILLSGRFPFAHLSGQAFLDDSDAEIKFPKRFAISPQAQNFILGCLQTEPSKRWTAEEALEHPWFDQLEEPIEEDVGERQTAASVADTDHTRCEQLPLVRADEPDDKQVESLATTAASSAERVGSALPPPSSHLSTPRSDDDPEPQLVLVHRSHTVNEDPPLVVDIVP</sequence>
<dbReference type="PROSITE" id="PS50011">
    <property type="entry name" value="PROTEIN_KINASE_DOM"/>
    <property type="match status" value="1"/>
</dbReference>
<evidence type="ECO:0000256" key="2">
    <source>
        <dbReference type="ARBA" id="ARBA00022679"/>
    </source>
</evidence>
<protein>
    <submittedName>
        <fullName evidence="13">Serine/threonine-protein kinase 17A</fullName>
    </submittedName>
</protein>
<evidence type="ECO:0000256" key="11">
    <source>
        <dbReference type="SAM" id="MobiDB-lite"/>
    </source>
</evidence>
<dbReference type="FunFam" id="1.10.510.10:FF:001194">
    <property type="entry name" value="Calcium/calmodulin-dependent protein kinase type 1D, putative"/>
    <property type="match status" value="1"/>
</dbReference>
<evidence type="ECO:0000256" key="5">
    <source>
        <dbReference type="ARBA" id="ARBA00022840"/>
    </source>
</evidence>
<dbReference type="Gene3D" id="1.10.510.10">
    <property type="entry name" value="Transferase(Phosphotransferase) domain 1"/>
    <property type="match status" value="1"/>
</dbReference>
<dbReference type="EMBL" id="VSWC01000002">
    <property type="protein sequence ID" value="KAA1117418.1"/>
    <property type="molecule type" value="Genomic_DNA"/>
</dbReference>
<keyword evidence="4 13" id="KW-0418">Kinase</keyword>
<gene>
    <name evidence="13" type="primary">STK17A_1</name>
    <name evidence="13" type="ORF">PGT21_006816</name>
</gene>
<evidence type="ECO:0000313" key="14">
    <source>
        <dbReference type="Proteomes" id="UP000324748"/>
    </source>
</evidence>
<name>A0A5B0QW00_PUCGR</name>
<proteinExistence type="inferred from homology"/>
<feature type="binding site" evidence="7">
    <location>
        <position position="271"/>
    </location>
    <ligand>
        <name>ATP</name>
        <dbReference type="ChEBI" id="CHEBI:30616"/>
    </ligand>
</feature>
<feature type="region of interest" description="Disordered" evidence="11">
    <location>
        <begin position="56"/>
        <end position="101"/>
    </location>
</feature>
<evidence type="ECO:0000256" key="9">
    <source>
        <dbReference type="PROSITE-ProRule" id="PRU10141"/>
    </source>
</evidence>
<dbReference type="InterPro" id="IPR008271">
    <property type="entry name" value="Ser/Thr_kinase_AS"/>
</dbReference>
<feature type="region of interest" description="Disordered" evidence="11">
    <location>
        <begin position="434"/>
        <end position="489"/>
    </location>
</feature>
<dbReference type="InterPro" id="IPR030616">
    <property type="entry name" value="Aur-like"/>
</dbReference>
<evidence type="ECO:0000256" key="7">
    <source>
        <dbReference type="PIRSR" id="PIRSR630616-2"/>
    </source>
</evidence>
<dbReference type="CDD" id="cd05117">
    <property type="entry name" value="STKc_CAMK"/>
    <property type="match status" value="1"/>
</dbReference>
<keyword evidence="3 7" id="KW-0547">Nucleotide-binding</keyword>
<feature type="binding site" evidence="7">
    <location>
        <begin position="202"/>
        <end position="204"/>
    </location>
    <ligand>
        <name>ATP</name>
        <dbReference type="ChEBI" id="CHEBI:30616"/>
    </ligand>
</feature>
<dbReference type="PANTHER" id="PTHR24350">
    <property type="entry name" value="SERINE/THREONINE-PROTEIN KINASE IAL-RELATED"/>
    <property type="match status" value="1"/>
</dbReference>
<dbReference type="Pfam" id="PF00069">
    <property type="entry name" value="Pkinase"/>
    <property type="match status" value="1"/>
</dbReference>
<accession>A0A5B0QW00</accession>
<dbReference type="InterPro" id="IPR000719">
    <property type="entry name" value="Prot_kinase_dom"/>
</dbReference>
<feature type="binding site" evidence="9">
    <location>
        <position position="160"/>
    </location>
    <ligand>
        <name>ATP</name>
        <dbReference type="ChEBI" id="CHEBI:30616"/>
    </ligand>
</feature>
<feature type="active site" description="Proton acceptor" evidence="6">
    <location>
        <position position="247"/>
    </location>
</feature>
<evidence type="ECO:0000256" key="6">
    <source>
        <dbReference type="PIRSR" id="PIRSR630616-1"/>
    </source>
</evidence>
<feature type="binding site" evidence="7">
    <location>
        <position position="156"/>
    </location>
    <ligand>
        <name>ATP</name>
        <dbReference type="ChEBI" id="CHEBI:30616"/>
    </ligand>
</feature>
<comment type="caution">
    <text evidence="13">The sequence shown here is derived from an EMBL/GenBank/DDBJ whole genome shotgun (WGS) entry which is preliminary data.</text>
</comment>
<dbReference type="OrthoDB" id="40902at2759"/>
<dbReference type="GO" id="GO:0005524">
    <property type="term" value="F:ATP binding"/>
    <property type="evidence" value="ECO:0007669"/>
    <property type="project" value="UniProtKB-UniRule"/>
</dbReference>
<evidence type="ECO:0000313" key="13">
    <source>
        <dbReference type="EMBL" id="KAA1117418.1"/>
    </source>
</evidence>
<keyword evidence="2" id="KW-0808">Transferase</keyword>
<dbReference type="GO" id="GO:0004674">
    <property type="term" value="F:protein serine/threonine kinase activity"/>
    <property type="evidence" value="ECO:0007669"/>
    <property type="project" value="UniProtKB-KW"/>
</dbReference>
<feature type="binding site" evidence="7">
    <location>
        <begin position="251"/>
        <end position="252"/>
    </location>
    <ligand>
        <name>ATP</name>
        <dbReference type="ChEBI" id="CHEBI:30616"/>
    </ligand>
</feature>
<evidence type="ECO:0000259" key="12">
    <source>
        <dbReference type="PROSITE" id="PS50011"/>
    </source>
</evidence>
<dbReference type="SUPFAM" id="SSF56112">
    <property type="entry name" value="Protein kinase-like (PK-like)"/>
    <property type="match status" value="1"/>
</dbReference>
<evidence type="ECO:0000256" key="1">
    <source>
        <dbReference type="ARBA" id="ARBA00022527"/>
    </source>
</evidence>
<dbReference type="PROSITE" id="PS00107">
    <property type="entry name" value="PROTEIN_KINASE_ATP"/>
    <property type="match status" value="1"/>
</dbReference>
<comment type="similarity">
    <text evidence="10">Belongs to the protein kinase superfamily.</text>
</comment>
<dbReference type="PROSITE" id="PS00108">
    <property type="entry name" value="PROTEIN_KINASE_ST"/>
    <property type="match status" value="1"/>
</dbReference>
<dbReference type="Proteomes" id="UP000324748">
    <property type="component" value="Unassembled WGS sequence"/>
</dbReference>
<feature type="cross-link" description="Glycyl lysine isopeptide (Lys-Gly) (interchain with G-Cter in SUMO2)" evidence="8">
    <location>
        <position position="249"/>
    </location>
</feature>
<reference evidence="13 14" key="1">
    <citation type="submission" date="2019-05" db="EMBL/GenBank/DDBJ databases">
        <title>Emergence of the Ug99 lineage of the wheat stem rust pathogen through somatic hybridization.</title>
        <authorList>
            <person name="Li F."/>
            <person name="Upadhyaya N.M."/>
            <person name="Sperschneider J."/>
            <person name="Matny O."/>
            <person name="Nguyen-Phuc H."/>
            <person name="Mago R."/>
            <person name="Raley C."/>
            <person name="Miller M.E."/>
            <person name="Silverstein K.A.T."/>
            <person name="Henningsen E."/>
            <person name="Hirsch C.D."/>
            <person name="Visser B."/>
            <person name="Pretorius Z.A."/>
            <person name="Steffenson B.J."/>
            <person name="Schwessinger B."/>
            <person name="Dodds P.N."/>
            <person name="Figueroa M."/>
        </authorList>
    </citation>
    <scope>NUCLEOTIDE SEQUENCE [LARGE SCALE GENOMIC DNA]</scope>
    <source>
        <strain evidence="13">21-0</strain>
    </source>
</reference>
<dbReference type="AlphaFoldDB" id="A0A5B0QW00"/>